<evidence type="ECO:0000313" key="1">
    <source>
        <dbReference type="EMBL" id="MCX2718092.1"/>
    </source>
</evidence>
<dbReference type="RefSeq" id="WP_266010087.1">
    <property type="nucleotide sequence ID" value="NZ_JAPFQP010000001.1"/>
</dbReference>
<proteinExistence type="predicted"/>
<protein>
    <submittedName>
        <fullName evidence="1">Uncharacterized protein</fullName>
    </submittedName>
</protein>
<sequence length="1010" mass="112904">MSEESSRRLFFKQLITGSAGLYLFPNLQACKNKETSQLVEVTGPPPFSVWEEMISVLEQSPDHWISRFNNLIISKNPEAMIDFVREDIGMIPSDEEYFRNIGNQIIYGPSGTLRCGLATPRGKAELLKNMLEKAGFEARVVYETVDLSESEVKKILFSDGQSSFDPPLDDSKVKEWHTRLGVSEPKGQVEWLNSIVDQSEGLGKVLLDKIPENFRLTAERGFRFSAMDVPGVIYSNGTDEIFVHLFDPSVSSGSYHPSNTQYSYREADPAIATREEIQLSLKGINALNPSEEINLLEGKWNASELVGQQLKLFFLNNMTFPQQLANTISDISTFTPCMAVQNLYEDAAYMEKASVLGKPIGLGGEPIMNDYRIQFSNEGESSRLQANVTSLECRARTKAYPTVALEIYPRDSSGKIIEGMNPSDFNIVDNGKTVCGWMQSNHKAPKIMLLHDTSFSMPEAYYGEGIQVFLENLERVIHNVYPKAIIQRQETDSGIYSAHLKAALSDNDLILYATDGDNDDQFNPEDASIYKSGPPTIYLNVRESSTALLSEITENTFSEFIQAEDQTKTIERITKIIEETDFPPYIFMYNSNNSSIPHEVHVSLKGTDLKAETQYTFPAQKENLIGDRLISLILDVKIGDNPIVRRVLAGWNPLTEPNMEPNIHMANAVHEMLMGGVTLAFEREGASESIRLTEYLKYLLTHKDWFQSYQQGKVDQAIAAIDKGGYSYPQQFLSMMQPIREARTKKALTIPLGYRIGVLKFKPGLFSENTELNFDYLPTSKYVTFAVDKEKSFEETLKKTAQLALLENATFTHSTLSKLKNAELALNKITINEETYSAEHLESNYHYFQEKIFRGALALFDKEAKQKAFWQIDEYSGELYGILPDGSGGGGNSVMAQLQELKNVVKEYEKIVALMNLGMGATGTGNFPIGVVANYSVTLVKLYSFATEAIIIMDASGIDKDVQEAIAQFACNVYKDILYVSFGPVGEAMGGIENLITALGGNYSFIDCPN</sequence>
<dbReference type="EMBL" id="JAPFQP010000001">
    <property type="protein sequence ID" value="MCX2718092.1"/>
    <property type="molecule type" value="Genomic_DNA"/>
</dbReference>
<comment type="caution">
    <text evidence="1">The sequence shown here is derived from an EMBL/GenBank/DDBJ whole genome shotgun (WGS) entry which is preliminary data.</text>
</comment>
<accession>A0AAE3SLV5</accession>
<organism evidence="1 2">
    <name type="scientific">Lentiprolixibacter aurantiacus</name>
    <dbReference type="NCBI Taxonomy" id="2993939"/>
    <lineage>
        <taxon>Bacteria</taxon>
        <taxon>Pseudomonadati</taxon>
        <taxon>Bacteroidota</taxon>
        <taxon>Flavobacteriia</taxon>
        <taxon>Flavobacteriales</taxon>
        <taxon>Flavobacteriaceae</taxon>
        <taxon>Lentiprolixibacter</taxon>
    </lineage>
</organism>
<gene>
    <name evidence="1" type="ORF">OO016_00640</name>
</gene>
<keyword evidence="2" id="KW-1185">Reference proteome</keyword>
<name>A0AAE3SLV5_9FLAO</name>
<evidence type="ECO:0000313" key="2">
    <source>
        <dbReference type="Proteomes" id="UP001207116"/>
    </source>
</evidence>
<reference evidence="1" key="1">
    <citation type="submission" date="2022-11" db="EMBL/GenBank/DDBJ databases">
        <title>The characterization of three novel Bacteroidetes species and genomic analysis of their roles in tidal elemental geochemical cycles.</title>
        <authorList>
            <person name="Ma K.-J."/>
        </authorList>
    </citation>
    <scope>NUCLEOTIDE SEQUENCE</scope>
    <source>
        <strain evidence="1">M415</strain>
    </source>
</reference>
<dbReference type="AlphaFoldDB" id="A0AAE3SLV5"/>
<dbReference type="Proteomes" id="UP001207116">
    <property type="component" value="Unassembled WGS sequence"/>
</dbReference>